<name>A0A381V128_9ZZZZ</name>
<dbReference type="AlphaFoldDB" id="A0A381V128"/>
<organism evidence="1">
    <name type="scientific">marine metagenome</name>
    <dbReference type="NCBI Taxonomy" id="408172"/>
    <lineage>
        <taxon>unclassified sequences</taxon>
        <taxon>metagenomes</taxon>
        <taxon>ecological metagenomes</taxon>
    </lineage>
</organism>
<reference evidence="1" key="1">
    <citation type="submission" date="2018-05" db="EMBL/GenBank/DDBJ databases">
        <authorList>
            <person name="Lanie J.A."/>
            <person name="Ng W.-L."/>
            <person name="Kazmierczak K.M."/>
            <person name="Andrzejewski T.M."/>
            <person name="Davidsen T.M."/>
            <person name="Wayne K.J."/>
            <person name="Tettelin H."/>
            <person name="Glass J.I."/>
            <person name="Rusch D."/>
            <person name="Podicherti R."/>
            <person name="Tsui H.-C.T."/>
            <person name="Winkler M.E."/>
        </authorList>
    </citation>
    <scope>NUCLEOTIDE SEQUENCE</scope>
</reference>
<sequence>MKNIILIIFAIIGFATIVTGFTNIVVNDSHQEIGRYQITATNTEGLKGTRVFRVDTKTGVIVEINERKLTKIKDPKKGD</sequence>
<gene>
    <name evidence="1" type="ORF">METZ01_LOCUS85787</name>
</gene>
<accession>A0A381V128</accession>
<protein>
    <recommendedName>
        <fullName evidence="2">PepSY domain-containing protein</fullName>
    </recommendedName>
</protein>
<evidence type="ECO:0000313" key="1">
    <source>
        <dbReference type="EMBL" id="SVA32933.1"/>
    </source>
</evidence>
<proteinExistence type="predicted"/>
<dbReference type="EMBL" id="UINC01007368">
    <property type="protein sequence ID" value="SVA32933.1"/>
    <property type="molecule type" value="Genomic_DNA"/>
</dbReference>
<evidence type="ECO:0008006" key="2">
    <source>
        <dbReference type="Google" id="ProtNLM"/>
    </source>
</evidence>